<dbReference type="EMBL" id="JAYRBN010000067">
    <property type="protein sequence ID" value="KAL2735117.1"/>
    <property type="molecule type" value="Genomic_DNA"/>
</dbReference>
<evidence type="ECO:0000313" key="2">
    <source>
        <dbReference type="Proteomes" id="UP001607303"/>
    </source>
</evidence>
<dbReference type="AlphaFoldDB" id="A0ABD2BQR1"/>
<accession>A0ABD2BQR1</accession>
<comment type="caution">
    <text evidence="1">The sequence shown here is derived from an EMBL/GenBank/DDBJ whole genome shotgun (WGS) entry which is preliminary data.</text>
</comment>
<dbReference type="Proteomes" id="UP001607303">
    <property type="component" value="Unassembled WGS sequence"/>
</dbReference>
<name>A0ABD2BQR1_VESMC</name>
<sequence length="92" mass="9961">MNQLKNKSTTLISVVSHGSIIFICSINNSNVETSVSVAQRLLRSIGESSSVKVLSNCRNFPTGFRKKIVSKMADHREDTLGSTATSLSVDSM</sequence>
<protein>
    <submittedName>
        <fullName evidence="1">Uncharacterized protein</fullName>
    </submittedName>
</protein>
<gene>
    <name evidence="1" type="ORF">V1477_013373</name>
</gene>
<proteinExistence type="predicted"/>
<organism evidence="1 2">
    <name type="scientific">Vespula maculifrons</name>
    <name type="common">Eastern yellow jacket</name>
    <name type="synonym">Wasp</name>
    <dbReference type="NCBI Taxonomy" id="7453"/>
    <lineage>
        <taxon>Eukaryota</taxon>
        <taxon>Metazoa</taxon>
        <taxon>Ecdysozoa</taxon>
        <taxon>Arthropoda</taxon>
        <taxon>Hexapoda</taxon>
        <taxon>Insecta</taxon>
        <taxon>Pterygota</taxon>
        <taxon>Neoptera</taxon>
        <taxon>Endopterygota</taxon>
        <taxon>Hymenoptera</taxon>
        <taxon>Apocrita</taxon>
        <taxon>Aculeata</taxon>
        <taxon>Vespoidea</taxon>
        <taxon>Vespidae</taxon>
        <taxon>Vespinae</taxon>
        <taxon>Vespula</taxon>
    </lineage>
</organism>
<evidence type="ECO:0000313" key="1">
    <source>
        <dbReference type="EMBL" id="KAL2735117.1"/>
    </source>
</evidence>
<keyword evidence="2" id="KW-1185">Reference proteome</keyword>
<reference evidence="1 2" key="1">
    <citation type="journal article" date="2024" name="Ann. Entomol. Soc. Am.">
        <title>Genomic analyses of the southern and eastern yellowjacket wasps (Hymenoptera: Vespidae) reveal evolutionary signatures of social life.</title>
        <authorList>
            <person name="Catto M.A."/>
            <person name="Caine P.B."/>
            <person name="Orr S.E."/>
            <person name="Hunt B.G."/>
            <person name="Goodisman M.A.D."/>
        </authorList>
    </citation>
    <scope>NUCLEOTIDE SEQUENCE [LARGE SCALE GENOMIC DNA]</scope>
    <source>
        <strain evidence="1">232</strain>
        <tissue evidence="1">Head and thorax</tissue>
    </source>
</reference>